<dbReference type="VEuPathDB" id="FungiDB:FUN_007575"/>
<proteinExistence type="predicted"/>
<dbReference type="AlphaFoldDB" id="A0A2N1P1H0"/>
<reference evidence="2 3" key="2">
    <citation type="submission" date="2017-10" db="EMBL/GenBank/DDBJ databases">
        <title>Extensive intraspecific genome diversity in a model arbuscular mycorrhizal fungus.</title>
        <authorList>
            <person name="Chen E.C.H."/>
            <person name="Morin E."/>
            <person name="Baudet D."/>
            <person name="Noel J."/>
            <person name="Ndikumana S."/>
            <person name="Charron P."/>
            <person name="St-Onge C."/>
            <person name="Giorgi J."/>
            <person name="Grigoriev I.V."/>
            <person name="Roux C."/>
            <person name="Martin F.M."/>
            <person name="Corradi N."/>
        </authorList>
    </citation>
    <scope>NUCLEOTIDE SEQUENCE [LARGE SCALE GENOMIC DNA]</scope>
    <source>
        <strain evidence="2 3">C2</strain>
    </source>
</reference>
<dbReference type="EMBL" id="LLXL01000026">
    <property type="protein sequence ID" value="PKK79989.1"/>
    <property type="molecule type" value="Genomic_DNA"/>
</dbReference>
<organism evidence="2 3">
    <name type="scientific">Rhizophagus irregularis</name>
    <dbReference type="NCBI Taxonomy" id="588596"/>
    <lineage>
        <taxon>Eukaryota</taxon>
        <taxon>Fungi</taxon>
        <taxon>Fungi incertae sedis</taxon>
        <taxon>Mucoromycota</taxon>
        <taxon>Glomeromycotina</taxon>
        <taxon>Glomeromycetes</taxon>
        <taxon>Glomerales</taxon>
        <taxon>Glomeraceae</taxon>
        <taxon>Rhizophagus</taxon>
    </lineage>
</organism>
<accession>A0A2N1P1H0</accession>
<reference evidence="2 3" key="1">
    <citation type="submission" date="2016-04" db="EMBL/GenBank/DDBJ databases">
        <title>Genome analyses suggest a sexual origin of heterokaryosis in a supposedly ancient asexual fungus.</title>
        <authorList>
            <person name="Ropars J."/>
            <person name="Sedzielewska K."/>
            <person name="Noel J."/>
            <person name="Charron P."/>
            <person name="Farinelli L."/>
            <person name="Marton T."/>
            <person name="Kruger M."/>
            <person name="Pelin A."/>
            <person name="Brachmann A."/>
            <person name="Corradi N."/>
        </authorList>
    </citation>
    <scope>NUCLEOTIDE SEQUENCE [LARGE SCALE GENOMIC DNA]</scope>
    <source>
        <strain evidence="2 3">C2</strain>
    </source>
</reference>
<evidence type="ECO:0000256" key="1">
    <source>
        <dbReference type="SAM" id="MobiDB-lite"/>
    </source>
</evidence>
<gene>
    <name evidence="2" type="ORF">RhiirC2_249948</name>
</gene>
<evidence type="ECO:0000313" key="2">
    <source>
        <dbReference type="EMBL" id="PKK79989.1"/>
    </source>
</evidence>
<evidence type="ECO:0000313" key="3">
    <source>
        <dbReference type="Proteomes" id="UP000233469"/>
    </source>
</evidence>
<dbReference type="OrthoDB" id="2445907at2759"/>
<sequence length="134" mass="15941">MLARNTRNTERNTNVIMRFTPVRNGRIRRDPNRLRRNRQNRNQQSQQNRQNQNQNLQNQNQNRQILQIQNRQNQNQNRIQQPPSPTPSHPSQQIQQSIIHDLPNLIEAQDSNIIFQKTPEYFSSIEGDIFSGFS</sequence>
<feature type="compositionally biased region" description="Low complexity" evidence="1">
    <location>
        <begin position="40"/>
        <end position="81"/>
    </location>
</feature>
<protein>
    <submittedName>
        <fullName evidence="2">Uncharacterized protein</fullName>
    </submittedName>
</protein>
<comment type="caution">
    <text evidence="2">The sequence shown here is derived from an EMBL/GenBank/DDBJ whole genome shotgun (WGS) entry which is preliminary data.</text>
</comment>
<feature type="region of interest" description="Disordered" evidence="1">
    <location>
        <begin position="21"/>
        <end position="95"/>
    </location>
</feature>
<name>A0A2N1P1H0_9GLOM</name>
<dbReference type="Proteomes" id="UP000233469">
    <property type="component" value="Unassembled WGS sequence"/>
</dbReference>